<dbReference type="Proteomes" id="UP000248405">
    <property type="component" value="Unassembled WGS sequence"/>
</dbReference>
<sequence length="114" mass="12656">MGTPTSHPTTEPLVLIVRIPMIFRAIPDGKGKMPACQSVDDRANQPIRVIVALEWLPEPKSRFQASPVFPMIKLNYDNGRITGDTKASVWGGSRQGRGYLGVRTAWCKKLLRVP</sequence>
<evidence type="ECO:0000313" key="1">
    <source>
        <dbReference type="EMBL" id="PYH70085.1"/>
    </source>
</evidence>
<name>A0A319BBL5_ASPVC</name>
<gene>
    <name evidence="1" type="ORF">BO88DRAFT_274574</name>
</gene>
<organism evidence="1 2">
    <name type="scientific">Aspergillus vadensis (strain CBS 113365 / IMI 142717 / IBT 24658)</name>
    <dbReference type="NCBI Taxonomy" id="1448311"/>
    <lineage>
        <taxon>Eukaryota</taxon>
        <taxon>Fungi</taxon>
        <taxon>Dikarya</taxon>
        <taxon>Ascomycota</taxon>
        <taxon>Pezizomycotina</taxon>
        <taxon>Eurotiomycetes</taxon>
        <taxon>Eurotiomycetidae</taxon>
        <taxon>Eurotiales</taxon>
        <taxon>Aspergillaceae</taxon>
        <taxon>Aspergillus</taxon>
        <taxon>Aspergillus subgen. Circumdati</taxon>
    </lineage>
</organism>
<protein>
    <submittedName>
        <fullName evidence="1">Uncharacterized protein</fullName>
    </submittedName>
</protein>
<dbReference type="EMBL" id="KZ821622">
    <property type="protein sequence ID" value="PYH70085.1"/>
    <property type="molecule type" value="Genomic_DNA"/>
</dbReference>
<dbReference type="AlphaFoldDB" id="A0A319BBL5"/>
<evidence type="ECO:0000313" key="2">
    <source>
        <dbReference type="Proteomes" id="UP000248405"/>
    </source>
</evidence>
<keyword evidence="2" id="KW-1185">Reference proteome</keyword>
<dbReference type="RefSeq" id="XP_025563879.1">
    <property type="nucleotide sequence ID" value="XM_025702381.1"/>
</dbReference>
<proteinExistence type="predicted"/>
<reference evidence="1" key="1">
    <citation type="submission" date="2016-12" db="EMBL/GenBank/DDBJ databases">
        <title>The genomes of Aspergillus section Nigri reveals drivers in fungal speciation.</title>
        <authorList>
            <consortium name="DOE Joint Genome Institute"/>
            <person name="Vesth T.C."/>
            <person name="Nybo J."/>
            <person name="Theobald S."/>
            <person name="Brandl J."/>
            <person name="Frisvad J.C."/>
            <person name="Nielsen K.F."/>
            <person name="Lyhne E.K."/>
            <person name="Kogle M.E."/>
            <person name="Kuo A."/>
            <person name="Riley R."/>
            <person name="Clum A."/>
            <person name="Nolan M."/>
            <person name="Lipzen A."/>
            <person name="Salamov A."/>
            <person name="Henrissat B."/>
            <person name="Wiebenga A."/>
            <person name="De Vries R.P."/>
            <person name="Grigoriev I.V."/>
            <person name="Mortensen U.H."/>
            <person name="Andersen M.R."/>
            <person name="Baker S.E."/>
        </authorList>
    </citation>
    <scope>NUCLEOTIDE SEQUENCE [LARGE SCALE GENOMIC DNA]</scope>
    <source>
        <strain evidence="1">CBS 113365</strain>
    </source>
</reference>
<accession>A0A319BBL5</accession>
<dbReference type="GeneID" id="37206973"/>